<evidence type="ECO:0000313" key="6">
    <source>
        <dbReference type="EMBL" id="NJJ04905.1"/>
    </source>
</evidence>
<comment type="similarity">
    <text evidence="4">Belongs to the acetyltransferase family. MshD subfamily.</text>
</comment>
<keyword evidence="3 4" id="KW-0012">Acyltransferase</keyword>
<evidence type="ECO:0000256" key="3">
    <source>
        <dbReference type="ARBA" id="ARBA00023315"/>
    </source>
</evidence>
<feature type="binding site" evidence="4">
    <location>
        <position position="33"/>
    </location>
    <ligand>
        <name>1D-myo-inositol 2-(L-cysteinylamino)-2-deoxy-alpha-D-glucopyranoside</name>
        <dbReference type="ChEBI" id="CHEBI:58887"/>
    </ligand>
</feature>
<dbReference type="EC" id="2.3.1.189" evidence="4"/>
<sequence length="293" mass="32383">MTVDIVSATLPETLVRPILDAAQSEDGVAAFSEAFERGLFDDTLNHTHLIAKTGDKTVAVAGIAEDGSTELAVHPEHRRHGYGCALVQAVLERNTDAGFWAHGDLPAAQAMARDLGMEQVRELLVMGTALDADMKAEVREGYELVQYPELVSRWGREVVDKQWLEVNNDAFSWHPEQGGWDIAQLHRAMDTDWFDADGVWFLVAGDEIAGFHWTKRHPDGTGEIYVVGLSSKHRGEGMGGPLIQAGLNYLAECGSSQVILYVEGDNEPAVKRYRQLGFDTRERHVVYKPASKK</sequence>
<dbReference type="Gene3D" id="3.40.630.30">
    <property type="match status" value="1"/>
</dbReference>
<evidence type="ECO:0000313" key="7">
    <source>
        <dbReference type="Proteomes" id="UP000591626"/>
    </source>
</evidence>
<dbReference type="GO" id="GO:0010125">
    <property type="term" value="P:mycothiol biosynthetic process"/>
    <property type="evidence" value="ECO:0007669"/>
    <property type="project" value="UniProtKB-UniRule"/>
</dbReference>
<dbReference type="HAMAP" id="MF_01698">
    <property type="entry name" value="MshD"/>
    <property type="match status" value="1"/>
</dbReference>
<dbReference type="PROSITE" id="PS51186">
    <property type="entry name" value="GNAT"/>
    <property type="match status" value="2"/>
</dbReference>
<dbReference type="GO" id="GO:0035447">
    <property type="term" value="F:mycothiol synthase activity"/>
    <property type="evidence" value="ECO:0007669"/>
    <property type="project" value="UniProtKB-UniRule"/>
</dbReference>
<proteinExistence type="inferred from homology"/>
<dbReference type="InterPro" id="IPR017813">
    <property type="entry name" value="Mycothiol_AcTrfase"/>
</dbReference>
<comment type="catalytic activity">
    <reaction evidence="4">
        <text>1D-myo-inositol 2-(L-cysteinylamino)-2-deoxy-alpha-D-glucopyranoside + acetyl-CoA = mycothiol + CoA + H(+)</text>
        <dbReference type="Rhea" id="RHEA:26172"/>
        <dbReference type="ChEBI" id="CHEBI:15378"/>
        <dbReference type="ChEBI" id="CHEBI:16768"/>
        <dbReference type="ChEBI" id="CHEBI:57287"/>
        <dbReference type="ChEBI" id="CHEBI:57288"/>
        <dbReference type="ChEBI" id="CHEBI:58887"/>
        <dbReference type="EC" id="2.3.1.189"/>
    </reaction>
</comment>
<dbReference type="CDD" id="cd04301">
    <property type="entry name" value="NAT_SF"/>
    <property type="match status" value="2"/>
</dbReference>
<keyword evidence="2 4" id="KW-0677">Repeat</keyword>
<comment type="function">
    <text evidence="4">Catalyzes the transfer of acetyl from acetyl-CoA to desacetylmycothiol (Cys-GlcN-Ins) to form mycothiol.</text>
</comment>
<keyword evidence="1 4" id="KW-0808">Transferase</keyword>
<reference evidence="6 7" key="1">
    <citation type="submission" date="2020-03" db="EMBL/GenBank/DDBJ databases">
        <title>Draft genome sequences of bacterial isolates from the female urobiome.</title>
        <authorList>
            <person name="Miller-Ensminger T."/>
            <person name="Wolfe A.J."/>
            <person name="Putonti C."/>
        </authorList>
    </citation>
    <scope>NUCLEOTIDE SEQUENCE [LARGE SCALE GENOMIC DNA]</scope>
    <source>
        <strain evidence="6 7">UMB8490</strain>
    </source>
</reference>
<feature type="binding site" evidence="4">
    <location>
        <position position="176"/>
    </location>
    <ligand>
        <name>1D-myo-inositol 2-(L-cysteinylamino)-2-deoxy-alpha-D-glucopyranoside</name>
        <dbReference type="ChEBI" id="CHEBI:58887"/>
    </ligand>
</feature>
<dbReference type="PANTHER" id="PTHR43072">
    <property type="entry name" value="N-ACETYLTRANSFERASE"/>
    <property type="match status" value="1"/>
</dbReference>
<evidence type="ECO:0000259" key="5">
    <source>
        <dbReference type="PROSITE" id="PS51186"/>
    </source>
</evidence>
<protein>
    <recommendedName>
        <fullName evidence="4">Mycothiol acetyltransferase</fullName>
        <shortName evidence="4">MSH acetyltransferase</shortName>
        <ecNumber evidence="4">2.3.1.189</ecNumber>
    </recommendedName>
    <alternativeName>
        <fullName evidence="4">Mycothiol synthase</fullName>
    </alternativeName>
</protein>
<dbReference type="Proteomes" id="UP000591626">
    <property type="component" value="Unassembled WGS sequence"/>
</dbReference>
<feature type="domain" description="N-acetyltransferase" evidence="5">
    <location>
        <begin position="1"/>
        <end position="137"/>
    </location>
</feature>
<comment type="caution">
    <text evidence="6">The sequence shown here is derived from an EMBL/GenBank/DDBJ whole genome shotgun (WGS) entry which is preliminary data.</text>
</comment>
<dbReference type="EMBL" id="JAAUVV010000031">
    <property type="protein sequence ID" value="NJJ04905.1"/>
    <property type="molecule type" value="Genomic_DNA"/>
</dbReference>
<evidence type="ECO:0000256" key="4">
    <source>
        <dbReference type="HAMAP-Rule" id="MF_01698"/>
    </source>
</evidence>
<organism evidence="6 7">
    <name type="scientific">Corynebacterium coyleae</name>
    <dbReference type="NCBI Taxonomy" id="53374"/>
    <lineage>
        <taxon>Bacteria</taxon>
        <taxon>Bacillati</taxon>
        <taxon>Actinomycetota</taxon>
        <taxon>Actinomycetes</taxon>
        <taxon>Mycobacteriales</taxon>
        <taxon>Corynebacteriaceae</taxon>
        <taxon>Corynebacterium</taxon>
    </lineage>
</organism>
<accession>A0AAP6XPV6</accession>
<dbReference type="SUPFAM" id="SSF55729">
    <property type="entry name" value="Acyl-CoA N-acyltransferases (Nat)"/>
    <property type="match status" value="2"/>
</dbReference>
<dbReference type="RefSeq" id="WP_167617442.1">
    <property type="nucleotide sequence ID" value="NZ_JAAUVV010000031.1"/>
</dbReference>
<feature type="binding site" evidence="4">
    <location>
        <position position="223"/>
    </location>
    <ligand>
        <name>1D-myo-inositol 2-(L-cysteinylamino)-2-deoxy-alpha-D-glucopyranoside</name>
        <dbReference type="ChEBI" id="CHEBI:58887"/>
    </ligand>
</feature>
<feature type="binding site" evidence="4">
    <location>
        <begin position="71"/>
        <end position="73"/>
    </location>
    <ligand>
        <name>acetyl-CoA</name>
        <dbReference type="ChEBI" id="CHEBI:57288"/>
        <label>1</label>
    </ligand>
</feature>
<name>A0AAP6XPV6_9CORY</name>
<feature type="domain" description="N-acetyltransferase" evidence="5">
    <location>
        <begin position="150"/>
        <end position="293"/>
    </location>
</feature>
<dbReference type="NCBIfam" id="TIGR03448">
    <property type="entry name" value="mycothiol_MshD"/>
    <property type="match status" value="1"/>
</dbReference>
<evidence type="ECO:0000256" key="2">
    <source>
        <dbReference type="ARBA" id="ARBA00022737"/>
    </source>
</evidence>
<feature type="binding site" evidence="4">
    <location>
        <position position="215"/>
    </location>
    <ligand>
        <name>1D-myo-inositol 2-(L-cysteinylamino)-2-deoxy-alpha-D-glucopyranoside</name>
        <dbReference type="ChEBI" id="CHEBI:58887"/>
    </ligand>
</feature>
<dbReference type="InterPro" id="IPR000182">
    <property type="entry name" value="GNAT_dom"/>
</dbReference>
<feature type="binding site" evidence="4">
    <location>
        <begin position="266"/>
        <end position="271"/>
    </location>
    <ligand>
        <name>acetyl-CoA</name>
        <dbReference type="ChEBI" id="CHEBI:57288"/>
        <label>2</label>
    </ligand>
</feature>
<feature type="binding site" evidence="4">
    <location>
        <position position="261"/>
    </location>
    <ligand>
        <name>1D-myo-inositol 2-(L-cysteinylamino)-2-deoxy-alpha-D-glucopyranoside</name>
        <dbReference type="ChEBI" id="CHEBI:58887"/>
    </ligand>
</feature>
<dbReference type="InterPro" id="IPR016181">
    <property type="entry name" value="Acyl_CoA_acyltransferase"/>
</dbReference>
<gene>
    <name evidence="4 6" type="primary">mshD</name>
    <name evidence="6" type="ORF">HC138_11220</name>
</gene>
<comment type="caution">
    <text evidence="4">Lacks conserved residue(s) required for the propagation of feature annotation.</text>
</comment>
<dbReference type="PANTHER" id="PTHR43072:SF23">
    <property type="entry name" value="UPF0039 PROTEIN C11D3.02C"/>
    <property type="match status" value="1"/>
</dbReference>
<comment type="subunit">
    <text evidence="4">Monomer.</text>
</comment>
<dbReference type="PIRSF" id="PIRSF021524">
    <property type="entry name" value="MSH_acetyltransferase"/>
    <property type="match status" value="1"/>
</dbReference>
<evidence type="ECO:0000256" key="1">
    <source>
        <dbReference type="ARBA" id="ARBA00022679"/>
    </source>
</evidence>
<feature type="binding site" evidence="4">
    <location>
        <begin position="227"/>
        <end position="229"/>
    </location>
    <ligand>
        <name>acetyl-CoA</name>
        <dbReference type="ChEBI" id="CHEBI:57288"/>
        <label>2</label>
    </ligand>
</feature>
<dbReference type="AlphaFoldDB" id="A0AAP6XPV6"/>
<dbReference type="Pfam" id="PF00583">
    <property type="entry name" value="Acetyltransf_1"/>
    <property type="match status" value="2"/>
</dbReference>